<evidence type="ECO:0000256" key="5">
    <source>
        <dbReference type="ARBA" id="ARBA00023136"/>
    </source>
</evidence>
<evidence type="ECO:0000313" key="8">
    <source>
        <dbReference type="EMBL" id="PGH14631.1"/>
    </source>
</evidence>
<feature type="transmembrane region" description="Helical" evidence="6">
    <location>
        <begin position="166"/>
        <end position="185"/>
    </location>
</feature>
<dbReference type="GO" id="GO:0016020">
    <property type="term" value="C:membrane"/>
    <property type="evidence" value="ECO:0007669"/>
    <property type="project" value="UniProtKB-SubCell"/>
</dbReference>
<accession>A0A2B7Y0S0</accession>
<evidence type="ECO:0000256" key="2">
    <source>
        <dbReference type="ARBA" id="ARBA00022448"/>
    </source>
</evidence>
<evidence type="ECO:0000256" key="4">
    <source>
        <dbReference type="ARBA" id="ARBA00022989"/>
    </source>
</evidence>
<proteinExistence type="predicted"/>
<dbReference type="STRING" id="1447875.A0A2B7Y0S0"/>
<feature type="transmembrane region" description="Helical" evidence="6">
    <location>
        <begin position="104"/>
        <end position="123"/>
    </location>
</feature>
<dbReference type="InterPro" id="IPR011701">
    <property type="entry name" value="MFS"/>
</dbReference>
<dbReference type="Proteomes" id="UP000223968">
    <property type="component" value="Unassembled WGS sequence"/>
</dbReference>
<feature type="transmembrane region" description="Helical" evidence="6">
    <location>
        <begin position="393"/>
        <end position="413"/>
    </location>
</feature>
<gene>
    <name evidence="8" type="ORF">AJ79_02966</name>
</gene>
<dbReference type="FunFam" id="1.20.1250.20:FF:000068">
    <property type="entry name" value="MFS general substrate transporter"/>
    <property type="match status" value="1"/>
</dbReference>
<feature type="transmembrane region" description="Helical" evidence="6">
    <location>
        <begin position="331"/>
        <end position="354"/>
    </location>
</feature>
<dbReference type="InterPro" id="IPR020846">
    <property type="entry name" value="MFS_dom"/>
</dbReference>
<evidence type="ECO:0000256" key="3">
    <source>
        <dbReference type="ARBA" id="ARBA00022692"/>
    </source>
</evidence>
<feature type="domain" description="Major facilitator superfamily (MFS) profile" evidence="7">
    <location>
        <begin position="38"/>
        <end position="451"/>
    </location>
</feature>
<evidence type="ECO:0000259" key="7">
    <source>
        <dbReference type="PROSITE" id="PS50850"/>
    </source>
</evidence>
<dbReference type="AlphaFoldDB" id="A0A2B7Y0S0"/>
<comment type="caution">
    <text evidence="8">The sequence shown here is derived from an EMBL/GenBank/DDBJ whole genome shotgun (WGS) entry which is preliminary data.</text>
</comment>
<keyword evidence="2" id="KW-0813">Transport</keyword>
<feature type="transmembrane region" description="Helical" evidence="6">
    <location>
        <begin position="197"/>
        <end position="219"/>
    </location>
</feature>
<reference evidence="8 9" key="1">
    <citation type="submission" date="2017-10" db="EMBL/GenBank/DDBJ databases">
        <title>Comparative genomics in systemic dimorphic fungi from Ajellomycetaceae.</title>
        <authorList>
            <person name="Munoz J.F."/>
            <person name="Mcewen J.G."/>
            <person name="Clay O.K."/>
            <person name="Cuomo C.A."/>
        </authorList>
    </citation>
    <scope>NUCLEOTIDE SEQUENCE [LARGE SCALE GENOMIC DNA]</scope>
    <source>
        <strain evidence="8 9">UAMH5409</strain>
    </source>
</reference>
<dbReference type="PANTHER" id="PTHR43791:SF52">
    <property type="entry name" value="TRANSPORTER, PUTATIVE (AFU_ORTHOLOGUE AFUA_1G11820)-RELATED"/>
    <property type="match status" value="1"/>
</dbReference>
<dbReference type="GO" id="GO:0022857">
    <property type="term" value="F:transmembrane transporter activity"/>
    <property type="evidence" value="ECO:0007669"/>
    <property type="project" value="InterPro"/>
</dbReference>
<feature type="transmembrane region" description="Helical" evidence="6">
    <location>
        <begin position="360"/>
        <end position="381"/>
    </location>
</feature>
<dbReference type="FunFam" id="1.20.1250.20:FF:000034">
    <property type="entry name" value="MFS general substrate transporter"/>
    <property type="match status" value="1"/>
</dbReference>
<evidence type="ECO:0000256" key="6">
    <source>
        <dbReference type="SAM" id="Phobius"/>
    </source>
</evidence>
<feature type="transmembrane region" description="Helical" evidence="6">
    <location>
        <begin position="425"/>
        <end position="446"/>
    </location>
</feature>
<keyword evidence="9" id="KW-1185">Reference proteome</keyword>
<evidence type="ECO:0000313" key="9">
    <source>
        <dbReference type="Proteomes" id="UP000223968"/>
    </source>
</evidence>
<evidence type="ECO:0000256" key="1">
    <source>
        <dbReference type="ARBA" id="ARBA00004141"/>
    </source>
</evidence>
<name>A0A2B7Y0S0_9EURO</name>
<dbReference type="EMBL" id="PDNB01000033">
    <property type="protein sequence ID" value="PGH14631.1"/>
    <property type="molecule type" value="Genomic_DNA"/>
</dbReference>
<dbReference type="Gene3D" id="1.20.1250.20">
    <property type="entry name" value="MFS general substrate transporter like domains"/>
    <property type="match status" value="2"/>
</dbReference>
<keyword evidence="4 6" id="KW-1133">Transmembrane helix</keyword>
<dbReference type="InterPro" id="IPR036259">
    <property type="entry name" value="MFS_trans_sf"/>
</dbReference>
<organism evidence="8 9">
    <name type="scientific">Helicocarpus griseus UAMH5409</name>
    <dbReference type="NCBI Taxonomy" id="1447875"/>
    <lineage>
        <taxon>Eukaryota</taxon>
        <taxon>Fungi</taxon>
        <taxon>Dikarya</taxon>
        <taxon>Ascomycota</taxon>
        <taxon>Pezizomycotina</taxon>
        <taxon>Eurotiomycetes</taxon>
        <taxon>Eurotiomycetidae</taxon>
        <taxon>Onygenales</taxon>
        <taxon>Ajellomycetaceae</taxon>
        <taxon>Helicocarpus</taxon>
    </lineage>
</organism>
<feature type="transmembrane region" description="Helical" evidence="6">
    <location>
        <begin position="38"/>
        <end position="56"/>
    </location>
</feature>
<dbReference type="OrthoDB" id="19923at2759"/>
<feature type="transmembrane region" description="Helical" evidence="6">
    <location>
        <begin position="76"/>
        <end position="97"/>
    </location>
</feature>
<protein>
    <recommendedName>
        <fullName evidence="7">Major facilitator superfamily (MFS) profile domain-containing protein</fullName>
    </recommendedName>
</protein>
<feature type="transmembrane region" description="Helical" evidence="6">
    <location>
        <begin position="304"/>
        <end position="324"/>
    </location>
</feature>
<feature type="transmembrane region" description="Helical" evidence="6">
    <location>
        <begin position="135"/>
        <end position="154"/>
    </location>
</feature>
<dbReference type="Pfam" id="PF07690">
    <property type="entry name" value="MFS_1"/>
    <property type="match status" value="1"/>
</dbReference>
<feature type="transmembrane region" description="Helical" evidence="6">
    <location>
        <begin position="267"/>
        <end position="292"/>
    </location>
</feature>
<keyword evidence="5 6" id="KW-0472">Membrane</keyword>
<sequence length="483" mass="53452">MSESIKEDVALKETASLEQCTVDPSAERRLSIKVDLHVVPILFVLFLLAFLDRINIGNARLQGLEESLNMTGHDYNIALFIFFIPYVLCEVPSNIFLKKIAPSTWLSGIIIAWGIITTCQGVVKNFAGLVVCRVLLGIFEAGFMPGAVYLISMYYPRHQVQTRINVFFSASIVAGAISGLLAYGISHMDGVGGYKSWRWLFILEGLVTVVVAIASKFLIVDWPETAKFLNDDERRMLLARLAKDNGEVKMDRLDKKAAKRCFTDPKIYLGVLMYFGVVNTGYATSFFVPTILNQMGYDSVRAQVMSIPVFAAATVITLTCALLSDHLKHRYAFSMLGVLVATVGYVLLIVQNSVVVGVRYFAVFAITVGGFISQPLVLGWLSNNMGGHYKRSVSSSMQIGFGNTGGLIASNVFLKEEAPLYPRGYGVSLALMWVCGMACTVFVLLLMRENKIRDAGGRDWRLELPEEEVGNLGDDHPSFRFTY</sequence>
<comment type="subcellular location">
    <subcellularLocation>
        <location evidence="1">Membrane</location>
        <topology evidence="1">Multi-pass membrane protein</topology>
    </subcellularLocation>
</comment>
<dbReference type="PROSITE" id="PS50850">
    <property type="entry name" value="MFS"/>
    <property type="match status" value="1"/>
</dbReference>
<dbReference type="PANTHER" id="PTHR43791">
    <property type="entry name" value="PERMEASE-RELATED"/>
    <property type="match status" value="1"/>
</dbReference>
<dbReference type="SUPFAM" id="SSF103473">
    <property type="entry name" value="MFS general substrate transporter"/>
    <property type="match status" value="1"/>
</dbReference>
<keyword evidence="3 6" id="KW-0812">Transmembrane</keyword>